<sequence length="132" mass="14904">MAIHRDVITFIFGIIASVLLFVIGGMFDNLSYILGCYTFVGFLLTIYTIFAFLIPNTKKSRDFVFSYAVSTACMFVLSLMVHIVITDRHTKISCEQKSNNCVKYVFASVFGFVSSTCFLVTSVLTFKIARVW</sequence>
<name>A0A1C3KC66_PLAMA</name>
<dbReference type="OrthoDB" id="374371at2759"/>
<keyword evidence="5" id="KW-1185">Reference proteome</keyword>
<accession>A0A1D3PBP4</accession>
<evidence type="ECO:0000256" key="1">
    <source>
        <dbReference type="SAM" id="Phobius"/>
    </source>
</evidence>
<dbReference type="OMA" id="STIWMFV"/>
<dbReference type="EMBL" id="LT594630">
    <property type="protein sequence ID" value="SCN12587.1"/>
    <property type="molecule type" value="Genomic_DNA"/>
</dbReference>
<evidence type="ECO:0000313" key="2">
    <source>
        <dbReference type="EMBL" id="SBT71165.1"/>
    </source>
</evidence>
<evidence type="ECO:0000313" key="3">
    <source>
        <dbReference type="EMBL" id="SCN12587.1"/>
    </source>
</evidence>
<evidence type="ECO:0000313" key="5">
    <source>
        <dbReference type="Proteomes" id="UP000219813"/>
    </source>
</evidence>
<evidence type="ECO:0008006" key="6">
    <source>
        <dbReference type="Google" id="ProtNLM"/>
    </source>
</evidence>
<accession>A0A1C3KC66</accession>
<dbReference type="Proteomes" id="UP000219813">
    <property type="component" value="Chromosome 9"/>
</dbReference>
<proteinExistence type="predicted"/>
<feature type="transmembrane region" description="Helical" evidence="1">
    <location>
        <begin position="32"/>
        <end position="53"/>
    </location>
</feature>
<feature type="transmembrane region" description="Helical" evidence="1">
    <location>
        <begin position="65"/>
        <end position="85"/>
    </location>
</feature>
<feature type="transmembrane region" description="Helical" evidence="1">
    <location>
        <begin position="7"/>
        <end position="26"/>
    </location>
</feature>
<reference evidence="4 5" key="1">
    <citation type="submission" date="2016-06" db="EMBL/GenBank/DDBJ databases">
        <authorList>
            <consortium name="Pathogen Informatics"/>
        </authorList>
    </citation>
    <scope>NUCLEOTIDE SEQUENCE [LARGE SCALE GENOMIC DNA]</scope>
    <source>
        <strain evidence="2">PmlGA01</strain>
    </source>
</reference>
<dbReference type="AlphaFoldDB" id="A0A1C3KC66"/>
<keyword evidence="1" id="KW-0812">Transmembrane</keyword>
<feature type="transmembrane region" description="Helical" evidence="1">
    <location>
        <begin position="105"/>
        <end position="126"/>
    </location>
</feature>
<gene>
    <name evidence="2" type="primary">PmlGA01_090007100</name>
    <name evidence="3" type="synonym">PmUG01_09015500</name>
    <name evidence="2" type="ORF">PMLGA01_090007100</name>
    <name evidence="3" type="ORF">PMUG01_09015500</name>
</gene>
<dbReference type="EMBL" id="LT594497">
    <property type="protein sequence ID" value="SBT71165.1"/>
    <property type="molecule type" value="Genomic_DNA"/>
</dbReference>
<keyword evidence="1" id="KW-0472">Membrane</keyword>
<dbReference type="VEuPathDB" id="PlasmoDB:PmUG01_09015500"/>
<organism evidence="2 4">
    <name type="scientific">Plasmodium malariae</name>
    <dbReference type="NCBI Taxonomy" id="5858"/>
    <lineage>
        <taxon>Eukaryota</taxon>
        <taxon>Sar</taxon>
        <taxon>Alveolata</taxon>
        <taxon>Apicomplexa</taxon>
        <taxon>Aconoidasida</taxon>
        <taxon>Haemosporida</taxon>
        <taxon>Plasmodiidae</taxon>
        <taxon>Plasmodium</taxon>
        <taxon>Plasmodium (Plasmodium)</taxon>
    </lineage>
</organism>
<keyword evidence="1" id="KW-1133">Transmembrane helix</keyword>
<evidence type="ECO:0000313" key="4">
    <source>
        <dbReference type="Proteomes" id="UP000219799"/>
    </source>
</evidence>
<dbReference type="Proteomes" id="UP000219799">
    <property type="component" value="Chromosome 9"/>
</dbReference>
<protein>
    <recommendedName>
        <fullName evidence="6">MARVEL domain-containing protein</fullName>
    </recommendedName>
</protein>